<proteinExistence type="predicted"/>
<dbReference type="EMBL" id="ML208584">
    <property type="protein sequence ID" value="TFK62402.1"/>
    <property type="molecule type" value="Genomic_DNA"/>
</dbReference>
<organism evidence="1 2">
    <name type="scientific">Pluteus cervinus</name>
    <dbReference type="NCBI Taxonomy" id="181527"/>
    <lineage>
        <taxon>Eukaryota</taxon>
        <taxon>Fungi</taxon>
        <taxon>Dikarya</taxon>
        <taxon>Basidiomycota</taxon>
        <taxon>Agaricomycotina</taxon>
        <taxon>Agaricomycetes</taxon>
        <taxon>Agaricomycetidae</taxon>
        <taxon>Agaricales</taxon>
        <taxon>Pluteineae</taxon>
        <taxon>Pluteaceae</taxon>
        <taxon>Pluteus</taxon>
    </lineage>
</organism>
<accession>A0ACD3A9K7</accession>
<gene>
    <name evidence="1" type="ORF">BDN72DRAFT_392308</name>
</gene>
<evidence type="ECO:0000313" key="1">
    <source>
        <dbReference type="EMBL" id="TFK62402.1"/>
    </source>
</evidence>
<dbReference type="Proteomes" id="UP000308600">
    <property type="component" value="Unassembled WGS sequence"/>
</dbReference>
<reference evidence="1 2" key="1">
    <citation type="journal article" date="2019" name="Nat. Ecol. Evol.">
        <title>Megaphylogeny resolves global patterns of mushroom evolution.</title>
        <authorList>
            <person name="Varga T."/>
            <person name="Krizsan K."/>
            <person name="Foldi C."/>
            <person name="Dima B."/>
            <person name="Sanchez-Garcia M."/>
            <person name="Sanchez-Ramirez S."/>
            <person name="Szollosi G.J."/>
            <person name="Szarkandi J.G."/>
            <person name="Papp V."/>
            <person name="Albert L."/>
            <person name="Andreopoulos W."/>
            <person name="Angelini C."/>
            <person name="Antonin V."/>
            <person name="Barry K.W."/>
            <person name="Bougher N.L."/>
            <person name="Buchanan P."/>
            <person name="Buyck B."/>
            <person name="Bense V."/>
            <person name="Catcheside P."/>
            <person name="Chovatia M."/>
            <person name="Cooper J."/>
            <person name="Damon W."/>
            <person name="Desjardin D."/>
            <person name="Finy P."/>
            <person name="Geml J."/>
            <person name="Haridas S."/>
            <person name="Hughes K."/>
            <person name="Justo A."/>
            <person name="Karasinski D."/>
            <person name="Kautmanova I."/>
            <person name="Kiss B."/>
            <person name="Kocsube S."/>
            <person name="Kotiranta H."/>
            <person name="LaButti K.M."/>
            <person name="Lechner B.E."/>
            <person name="Liimatainen K."/>
            <person name="Lipzen A."/>
            <person name="Lukacs Z."/>
            <person name="Mihaltcheva S."/>
            <person name="Morgado L.N."/>
            <person name="Niskanen T."/>
            <person name="Noordeloos M.E."/>
            <person name="Ohm R.A."/>
            <person name="Ortiz-Santana B."/>
            <person name="Ovrebo C."/>
            <person name="Racz N."/>
            <person name="Riley R."/>
            <person name="Savchenko A."/>
            <person name="Shiryaev A."/>
            <person name="Soop K."/>
            <person name="Spirin V."/>
            <person name="Szebenyi C."/>
            <person name="Tomsovsky M."/>
            <person name="Tulloss R.E."/>
            <person name="Uehling J."/>
            <person name="Grigoriev I.V."/>
            <person name="Vagvolgyi C."/>
            <person name="Papp T."/>
            <person name="Martin F.M."/>
            <person name="Miettinen O."/>
            <person name="Hibbett D.S."/>
            <person name="Nagy L.G."/>
        </authorList>
    </citation>
    <scope>NUCLEOTIDE SEQUENCE [LARGE SCALE GENOMIC DNA]</scope>
    <source>
        <strain evidence="1 2">NL-1719</strain>
    </source>
</reference>
<sequence length="270" mass="30534">MNLPNPNPATDQPLFFTPLLSPTLPGQTFHMYHEKETRVSGMPWHCLHIKDWCKSQTLYTMTWEKGLSPPIFCDMFRASGCENICARITYDITNAESHKGCRMTIDGGTGTTVHTSPDRSKGWSPRRFTFGDRRFVWRHNGTEKDSGMLSSFFKMDELYEVIREWPVPVSLTGKVGDEVFDRPLAWGERTMLKYGGHVCTVQLAGGLDQLFREFILANMLGPLTLGLAFKDVTQNPPTPNPNRGAVVGPTDRPPRDPNQDIIDRIQVHIP</sequence>
<name>A0ACD3A9K7_9AGAR</name>
<evidence type="ECO:0000313" key="2">
    <source>
        <dbReference type="Proteomes" id="UP000308600"/>
    </source>
</evidence>
<protein>
    <submittedName>
        <fullName evidence="1">Uncharacterized protein</fullName>
    </submittedName>
</protein>
<keyword evidence="2" id="KW-1185">Reference proteome</keyword>